<gene>
    <name evidence="1" type="ORF">CPEL01642_LOCUS20796</name>
</gene>
<dbReference type="Pfam" id="PF14974">
    <property type="entry name" value="P_C10"/>
    <property type="match status" value="1"/>
</dbReference>
<organism evidence="1">
    <name type="scientific">Coccolithus braarudii</name>
    <dbReference type="NCBI Taxonomy" id="221442"/>
    <lineage>
        <taxon>Eukaryota</taxon>
        <taxon>Haptista</taxon>
        <taxon>Haptophyta</taxon>
        <taxon>Prymnesiophyceae</taxon>
        <taxon>Coccolithales</taxon>
        <taxon>Coccolithaceae</taxon>
        <taxon>Coccolithus</taxon>
    </lineage>
</organism>
<sequence length="121" mass="12903">MEAQGPVEFEDLAAAKKAMVEIFDCLTEERATIAAAISEAGSDFQMKFIKVMPLLQNVLAKPLVKYGFPAGGPGIMQGVQAFMKLKEDEAIAEGMALLQAGLMGNTPSEEEVVAIRVKLSA</sequence>
<dbReference type="InterPro" id="IPR026317">
    <property type="entry name" value="P_C10"/>
</dbReference>
<dbReference type="AlphaFoldDB" id="A0A7S0LMS8"/>
<name>A0A7S0LMS8_9EUKA</name>
<reference evidence="1" key="1">
    <citation type="submission" date="2021-01" db="EMBL/GenBank/DDBJ databases">
        <authorList>
            <person name="Corre E."/>
            <person name="Pelletier E."/>
            <person name="Niang G."/>
            <person name="Scheremetjew M."/>
            <person name="Finn R."/>
            <person name="Kale V."/>
            <person name="Holt S."/>
            <person name="Cochrane G."/>
            <person name="Meng A."/>
            <person name="Brown T."/>
            <person name="Cohen L."/>
        </authorList>
    </citation>
    <scope>NUCLEOTIDE SEQUENCE</scope>
    <source>
        <strain evidence="1">PLY182g</strain>
    </source>
</reference>
<evidence type="ECO:0008006" key="2">
    <source>
        <dbReference type="Google" id="ProtNLM"/>
    </source>
</evidence>
<accession>A0A7S0LMS8</accession>
<dbReference type="EMBL" id="HBEY01043449">
    <property type="protein sequence ID" value="CAD8617415.1"/>
    <property type="molecule type" value="Transcribed_RNA"/>
</dbReference>
<evidence type="ECO:0000313" key="1">
    <source>
        <dbReference type="EMBL" id="CAD8617415.1"/>
    </source>
</evidence>
<proteinExistence type="predicted"/>
<protein>
    <recommendedName>
        <fullName evidence="2">Protein C10</fullName>
    </recommendedName>
</protein>